<reference evidence="1 2" key="1">
    <citation type="journal article" date="2020" name="Front. Microbiol.">
        <title>Single-cell genomics of novel Actinobacteria with the Wood-Ljungdahl pathway discovered in a serpentinizing system.</title>
        <authorList>
            <person name="Merino N."/>
            <person name="Kawai M."/>
            <person name="Boyd E.S."/>
            <person name="Colman D.R."/>
            <person name="McGlynn S.E."/>
            <person name="Nealson K.H."/>
            <person name="Kurokawa K."/>
            <person name="Hongoh Y."/>
        </authorList>
    </citation>
    <scope>NUCLEOTIDE SEQUENCE [LARGE SCALE GENOMIC DNA]</scope>
    <source>
        <strain evidence="1 2">S25</strain>
    </source>
</reference>
<comment type="caution">
    <text evidence="1">The sequence shown here is derived from an EMBL/GenBank/DDBJ whole genome shotgun (WGS) entry which is preliminary data.</text>
</comment>
<protein>
    <submittedName>
        <fullName evidence="1">Uncharacterized protein</fullName>
    </submittedName>
</protein>
<gene>
    <name evidence="1" type="ORF">HKBW3S25_01682</name>
</gene>
<organism evidence="1 2">
    <name type="scientific">Candidatus Hakubella thermalkaliphila</name>
    <dbReference type="NCBI Taxonomy" id="2754717"/>
    <lineage>
        <taxon>Bacteria</taxon>
        <taxon>Bacillati</taxon>
        <taxon>Actinomycetota</taxon>
        <taxon>Actinomycetota incertae sedis</taxon>
        <taxon>Candidatus Hakubellales</taxon>
        <taxon>Candidatus Hakubellaceae</taxon>
        <taxon>Candidatus Hakubella</taxon>
    </lineage>
</organism>
<dbReference type="Proteomes" id="UP000543224">
    <property type="component" value="Unassembled WGS sequence"/>
</dbReference>
<feature type="non-terminal residue" evidence="1">
    <location>
        <position position="1"/>
    </location>
</feature>
<dbReference type="AlphaFoldDB" id="A0A6V8P4S5"/>
<proteinExistence type="predicted"/>
<evidence type="ECO:0000313" key="2">
    <source>
        <dbReference type="Proteomes" id="UP000543224"/>
    </source>
</evidence>
<evidence type="ECO:0000313" key="1">
    <source>
        <dbReference type="EMBL" id="GFP26191.1"/>
    </source>
</evidence>
<accession>A0A6V8P4S5</accession>
<dbReference type="EMBL" id="BLRX01000429">
    <property type="protein sequence ID" value="GFP26191.1"/>
    <property type="molecule type" value="Genomic_DNA"/>
</dbReference>
<name>A0A6V8P4S5_9ACTN</name>
<sequence>AVITVLVIVWFFEFVDGILGPHQ</sequence>